<dbReference type="PRINTS" id="PR01840">
    <property type="entry name" value="TATCFAMILY"/>
</dbReference>
<keyword evidence="2 7" id="KW-0812">Transmembrane</keyword>
<dbReference type="OrthoDB" id="9777044at2"/>
<proteinExistence type="inferred from homology"/>
<evidence type="ECO:0000256" key="2">
    <source>
        <dbReference type="ARBA" id="ARBA00022692"/>
    </source>
</evidence>
<dbReference type="AlphaFoldDB" id="A0A2L2BQN8"/>
<keyword evidence="7" id="KW-0813">Transport</keyword>
<dbReference type="PANTHER" id="PTHR30371:SF0">
    <property type="entry name" value="SEC-INDEPENDENT PROTEIN TRANSLOCASE PROTEIN TATC, CHLOROPLASTIC-RELATED"/>
    <property type="match status" value="1"/>
</dbReference>
<comment type="subunit">
    <text evidence="7">The Tat system comprises two distinct complexes: a TatABC complex, containing multiple copies of TatA, TatB and TatC subunits, and a separate TatA complex, containing only TatA subunits. Substrates initially bind to the TatABC complex, which probably triggers association of the separate TatA complex to form the active translocon.</text>
</comment>
<comment type="subcellular location">
    <subcellularLocation>
        <location evidence="7">Cell membrane</location>
        <topology evidence="7">Multi-pass membrane protein</topology>
    </subcellularLocation>
    <subcellularLocation>
        <location evidence="1">Membrane</location>
        <topology evidence="1">Multi-pass membrane protein</topology>
    </subcellularLocation>
</comment>
<dbReference type="GO" id="GO:0065002">
    <property type="term" value="P:intracellular protein transmembrane transport"/>
    <property type="evidence" value="ECO:0007669"/>
    <property type="project" value="TreeGrafter"/>
</dbReference>
<reference evidence="8 9" key="1">
    <citation type="submission" date="2018-02" db="EMBL/GenBank/DDBJ databases">
        <title>Complete genome of the streamlined marine actinobacterium Pontimonas salivibrio CL-TW6 adapted to coastal planktonic lifestype.</title>
        <authorList>
            <person name="Cho B.C."/>
            <person name="Hardies S.C."/>
            <person name="Jang G.I."/>
            <person name="Hwang C.Y."/>
        </authorList>
    </citation>
    <scope>NUCLEOTIDE SEQUENCE [LARGE SCALE GENOMIC DNA]</scope>
    <source>
        <strain evidence="8 9">CL-TW6</strain>
    </source>
</reference>
<evidence type="ECO:0000256" key="3">
    <source>
        <dbReference type="ARBA" id="ARBA00022927"/>
    </source>
</evidence>
<feature type="transmembrane region" description="Helical" evidence="7">
    <location>
        <begin position="213"/>
        <end position="233"/>
    </location>
</feature>
<feature type="transmembrane region" description="Helical" evidence="7">
    <location>
        <begin position="69"/>
        <end position="92"/>
    </location>
</feature>
<gene>
    <name evidence="7" type="primary">tatC</name>
    <name evidence="8" type="ORF">C3B54_111016</name>
</gene>
<dbReference type="NCBIfam" id="TIGR00945">
    <property type="entry name" value="tatC"/>
    <property type="match status" value="1"/>
</dbReference>
<evidence type="ECO:0000313" key="9">
    <source>
        <dbReference type="Proteomes" id="UP000243077"/>
    </source>
</evidence>
<dbReference type="GO" id="GO:0009977">
    <property type="term" value="F:proton motive force dependent protein transmembrane transporter activity"/>
    <property type="evidence" value="ECO:0007669"/>
    <property type="project" value="TreeGrafter"/>
</dbReference>
<accession>A0A2L2BQN8</accession>
<feature type="transmembrane region" description="Helical" evidence="7">
    <location>
        <begin position="12"/>
        <end position="32"/>
    </location>
</feature>
<dbReference type="PANTHER" id="PTHR30371">
    <property type="entry name" value="SEC-INDEPENDENT PROTEIN TRANSLOCASE PROTEIN TATC"/>
    <property type="match status" value="1"/>
</dbReference>
<feature type="transmembrane region" description="Helical" evidence="7">
    <location>
        <begin position="104"/>
        <end position="133"/>
    </location>
</feature>
<organism evidence="8 9">
    <name type="scientific">Pontimonas salivibrio</name>
    <dbReference type="NCBI Taxonomy" id="1159327"/>
    <lineage>
        <taxon>Bacteria</taxon>
        <taxon>Bacillati</taxon>
        <taxon>Actinomycetota</taxon>
        <taxon>Actinomycetes</taxon>
        <taxon>Micrococcales</taxon>
        <taxon>Microbacteriaceae</taxon>
        <taxon>Pontimonas</taxon>
    </lineage>
</organism>
<comment type="similarity">
    <text evidence="7">Belongs to the TatC family.</text>
</comment>
<dbReference type="GO" id="GO:0043953">
    <property type="term" value="P:protein transport by the Tat complex"/>
    <property type="evidence" value="ECO:0007669"/>
    <property type="project" value="UniProtKB-UniRule"/>
</dbReference>
<dbReference type="KEGG" id="psai:C3B54_111016"/>
<dbReference type="Pfam" id="PF00902">
    <property type="entry name" value="TatC"/>
    <property type="match status" value="1"/>
</dbReference>
<name>A0A2L2BQN8_9MICO</name>
<evidence type="ECO:0000256" key="4">
    <source>
        <dbReference type="ARBA" id="ARBA00022989"/>
    </source>
</evidence>
<keyword evidence="7" id="KW-1003">Cell membrane</keyword>
<feature type="transmembrane region" description="Helical" evidence="7">
    <location>
        <begin position="153"/>
        <end position="177"/>
    </location>
</feature>
<dbReference type="HAMAP" id="MF_00902">
    <property type="entry name" value="TatC"/>
    <property type="match status" value="1"/>
</dbReference>
<dbReference type="Proteomes" id="UP000243077">
    <property type="component" value="Chromosome"/>
</dbReference>
<protein>
    <recommendedName>
        <fullName evidence="7">Sec-independent protein translocase protein TatC</fullName>
    </recommendedName>
</protein>
<keyword evidence="4 7" id="KW-1133">Transmembrane helix</keyword>
<feature type="transmembrane region" description="Helical" evidence="7">
    <location>
        <begin position="189"/>
        <end position="207"/>
    </location>
</feature>
<dbReference type="InterPro" id="IPR002033">
    <property type="entry name" value="TatC"/>
</dbReference>
<comment type="function">
    <text evidence="7">Part of the twin-arginine translocation (Tat) system that transports large folded proteins containing a characteristic twin-arginine motif in their signal peptide across membranes. Together with TatB, TatC is part of a receptor directly interacting with Tat signal peptides.</text>
</comment>
<evidence type="ECO:0000313" key="8">
    <source>
        <dbReference type="EMBL" id="AVG23984.1"/>
    </source>
</evidence>
<evidence type="ECO:0000256" key="5">
    <source>
        <dbReference type="ARBA" id="ARBA00023010"/>
    </source>
</evidence>
<evidence type="ECO:0000256" key="6">
    <source>
        <dbReference type="ARBA" id="ARBA00023136"/>
    </source>
</evidence>
<evidence type="ECO:0000256" key="7">
    <source>
        <dbReference type="HAMAP-Rule" id="MF_00902"/>
    </source>
</evidence>
<dbReference type="EMBL" id="CP026923">
    <property type="protein sequence ID" value="AVG23984.1"/>
    <property type="molecule type" value="Genomic_DNA"/>
</dbReference>
<keyword evidence="6 7" id="KW-0472">Membrane</keyword>
<evidence type="ECO:0000256" key="1">
    <source>
        <dbReference type="ARBA" id="ARBA00004141"/>
    </source>
</evidence>
<sequence length="257" mass="27672">MSLAEHLVELRKRLLVSAVAIILAGVAGWFLADLVWAALSEPVLEIAEERDRNAEINYTSVSEAFDTKIAIALTLGIVLSAPVWLYQIWAYFVPALVAKEKKVVLGFLAAAVPLFFAGVFTGWMVLPNIVILLTGFAPEQSATLLTARVYLDFALKLVVAIGVGFVLPVFLVVLNVLGVLSAQAIIKGWRIAIVLIALFTAIATPAADVMSMILLAIPMIVLYYLAAGITWLHDRRAAKKTARLESDALAETGSDVG</sequence>
<keyword evidence="9" id="KW-1185">Reference proteome</keyword>
<dbReference type="GO" id="GO:0033281">
    <property type="term" value="C:TAT protein transport complex"/>
    <property type="evidence" value="ECO:0007669"/>
    <property type="project" value="UniProtKB-UniRule"/>
</dbReference>
<keyword evidence="3 7" id="KW-0653">Protein transport</keyword>
<keyword evidence="5 7" id="KW-0811">Translocation</keyword>